<dbReference type="AlphaFoldDB" id="A0A8U0HTL8"/>
<evidence type="ECO:0000256" key="7">
    <source>
        <dbReference type="ARBA" id="ARBA00023209"/>
    </source>
</evidence>
<keyword evidence="11" id="KW-0812">Transmembrane</keyword>
<keyword evidence="1" id="KW-1003">Cell membrane</keyword>
<name>A0A8U0HTL8_9EURY</name>
<keyword evidence="9" id="KW-1208">Phospholipid metabolism</keyword>
<evidence type="ECO:0000256" key="6">
    <source>
        <dbReference type="ARBA" id="ARBA00023145"/>
    </source>
</evidence>
<dbReference type="PANTHER" id="PTHR35809">
    <property type="entry name" value="ARCHAETIDYLSERINE DECARBOXYLASE PROENZYME-RELATED"/>
    <property type="match status" value="1"/>
</dbReference>
<keyword evidence="11" id="KW-1133">Transmembrane helix</keyword>
<dbReference type="InterPro" id="IPR033175">
    <property type="entry name" value="PSD-A"/>
</dbReference>
<keyword evidence="3" id="KW-0210">Decarboxylase</keyword>
<dbReference type="KEGG" id="halx:M0R89_16875"/>
<evidence type="ECO:0000256" key="8">
    <source>
        <dbReference type="ARBA" id="ARBA00023239"/>
    </source>
</evidence>
<feature type="transmembrane region" description="Helical" evidence="11">
    <location>
        <begin position="22"/>
        <end position="40"/>
    </location>
</feature>
<organism evidence="12 13">
    <name type="scientific">Halorussus limi</name>
    <dbReference type="NCBI Taxonomy" id="2938695"/>
    <lineage>
        <taxon>Archaea</taxon>
        <taxon>Methanobacteriati</taxon>
        <taxon>Methanobacteriota</taxon>
        <taxon>Stenosarchaea group</taxon>
        <taxon>Halobacteria</taxon>
        <taxon>Halobacteriales</taxon>
        <taxon>Haladaptataceae</taxon>
        <taxon>Halorussus</taxon>
    </lineage>
</organism>
<dbReference type="GO" id="GO:0008654">
    <property type="term" value="P:phospholipid biosynthetic process"/>
    <property type="evidence" value="ECO:0007669"/>
    <property type="project" value="UniProtKB-KW"/>
</dbReference>
<evidence type="ECO:0000256" key="4">
    <source>
        <dbReference type="ARBA" id="ARBA00023098"/>
    </source>
</evidence>
<keyword evidence="8" id="KW-0456">Lyase</keyword>
<protein>
    <submittedName>
        <fullName evidence="12">Protein sorting system archaetidylserine decarboxylase</fullName>
    </submittedName>
</protein>
<evidence type="ECO:0000256" key="5">
    <source>
        <dbReference type="ARBA" id="ARBA00023136"/>
    </source>
</evidence>
<dbReference type="NCBIfam" id="NF003683">
    <property type="entry name" value="PRK05305.2-3"/>
    <property type="match status" value="1"/>
</dbReference>
<keyword evidence="10" id="KW-0670">Pyruvate</keyword>
<evidence type="ECO:0000313" key="13">
    <source>
        <dbReference type="Proteomes" id="UP000830729"/>
    </source>
</evidence>
<dbReference type="GO" id="GO:0004609">
    <property type="term" value="F:phosphatidylserine decarboxylase activity"/>
    <property type="evidence" value="ECO:0007669"/>
    <property type="project" value="InterPro"/>
</dbReference>
<evidence type="ECO:0000256" key="2">
    <source>
        <dbReference type="ARBA" id="ARBA00022516"/>
    </source>
</evidence>
<evidence type="ECO:0000313" key="12">
    <source>
        <dbReference type="EMBL" id="UPV74199.1"/>
    </source>
</evidence>
<keyword evidence="4" id="KW-0443">Lipid metabolism</keyword>
<dbReference type="GeneID" id="72186908"/>
<dbReference type="Proteomes" id="UP000830729">
    <property type="component" value="Chromosome"/>
</dbReference>
<dbReference type="Pfam" id="PF02666">
    <property type="entry name" value="PS_Dcarbxylase"/>
    <property type="match status" value="1"/>
</dbReference>
<evidence type="ECO:0000256" key="3">
    <source>
        <dbReference type="ARBA" id="ARBA00022793"/>
    </source>
</evidence>
<evidence type="ECO:0000256" key="10">
    <source>
        <dbReference type="ARBA" id="ARBA00023317"/>
    </source>
</evidence>
<evidence type="ECO:0000256" key="11">
    <source>
        <dbReference type="SAM" id="Phobius"/>
    </source>
</evidence>
<evidence type="ECO:0000256" key="9">
    <source>
        <dbReference type="ARBA" id="ARBA00023264"/>
    </source>
</evidence>
<evidence type="ECO:0000256" key="1">
    <source>
        <dbReference type="ARBA" id="ARBA00022475"/>
    </source>
</evidence>
<sequence length="226" mass="24742">MAGERPDGRQGPDSGNRFAPGAWRYALLALALAVPAAVLARSKEWTRRWGLAAPLLSAGALLFHRDPDRTPPESGVLAPADGRVSVVREERHETDDGNETETRVRVGVFMNVTDVHVNRAPLGGRVRAVEHEPGTHRPAFSKESDNNEKLHVRFADHEVTLVAGAFARRIHPYVEPGDELERGERLGHISFGSRADVLLPPEVALADVAVERGQTVRAGETRLVER</sequence>
<dbReference type="InterPro" id="IPR003817">
    <property type="entry name" value="PS_Dcarbxylase"/>
</dbReference>
<keyword evidence="13" id="KW-1185">Reference proteome</keyword>
<keyword evidence="5 11" id="KW-0472">Membrane</keyword>
<dbReference type="PANTHER" id="PTHR35809:SF1">
    <property type="entry name" value="ARCHAETIDYLSERINE DECARBOXYLASE PROENZYME-RELATED"/>
    <property type="match status" value="1"/>
</dbReference>
<keyword evidence="2" id="KW-0444">Lipid biosynthesis</keyword>
<proteinExistence type="predicted"/>
<dbReference type="EMBL" id="CP096659">
    <property type="protein sequence ID" value="UPV74199.1"/>
    <property type="molecule type" value="Genomic_DNA"/>
</dbReference>
<gene>
    <name evidence="12" type="ORF">M0R89_16875</name>
</gene>
<dbReference type="NCBIfam" id="NF038088">
    <property type="entry name" value="anchor_synt_D"/>
    <property type="match status" value="1"/>
</dbReference>
<keyword evidence="7" id="KW-0594">Phospholipid biosynthesis</keyword>
<dbReference type="RefSeq" id="WP_248650245.1">
    <property type="nucleotide sequence ID" value="NZ_CP096659.1"/>
</dbReference>
<accession>A0A8U0HTL8</accession>
<keyword evidence="6" id="KW-0865">Zymogen</keyword>
<reference evidence="12 13" key="1">
    <citation type="submission" date="2022-04" db="EMBL/GenBank/DDBJ databases">
        <title>Diverse halophilic archaea isolated from saline environments.</title>
        <authorList>
            <person name="Cui H.-L."/>
        </authorList>
    </citation>
    <scope>NUCLEOTIDE SEQUENCE [LARGE SCALE GENOMIC DNA]</scope>
    <source>
        <strain evidence="12 13">XZYJT49</strain>
    </source>
</reference>